<feature type="compositionally biased region" description="Low complexity" evidence="1">
    <location>
        <begin position="277"/>
        <end position="296"/>
    </location>
</feature>
<name>A0A835KTA9_9POAL</name>
<feature type="region of interest" description="Disordered" evidence="1">
    <location>
        <begin position="506"/>
        <end position="536"/>
    </location>
</feature>
<dbReference type="EMBL" id="JACEFO010000440">
    <property type="protein sequence ID" value="KAF8769460.1"/>
    <property type="molecule type" value="Genomic_DNA"/>
</dbReference>
<evidence type="ECO:0000313" key="3">
    <source>
        <dbReference type="Proteomes" id="UP000636709"/>
    </source>
</evidence>
<feature type="compositionally biased region" description="Polar residues" evidence="1">
    <location>
        <begin position="22"/>
        <end position="36"/>
    </location>
</feature>
<comment type="caution">
    <text evidence="2">The sequence shown here is derived from an EMBL/GenBank/DDBJ whole genome shotgun (WGS) entry which is preliminary data.</text>
</comment>
<reference evidence="2" key="1">
    <citation type="submission" date="2020-07" db="EMBL/GenBank/DDBJ databases">
        <title>Genome sequence and genetic diversity analysis of an under-domesticated orphan crop, white fonio (Digitaria exilis).</title>
        <authorList>
            <person name="Bennetzen J.L."/>
            <person name="Chen S."/>
            <person name="Ma X."/>
            <person name="Wang X."/>
            <person name="Yssel A.E.J."/>
            <person name="Chaluvadi S.R."/>
            <person name="Johnson M."/>
            <person name="Gangashetty P."/>
            <person name="Hamidou F."/>
            <person name="Sanogo M.D."/>
            <person name="Zwaenepoel A."/>
            <person name="Wallace J."/>
            <person name="Van De Peer Y."/>
            <person name="Van Deynze A."/>
        </authorList>
    </citation>
    <scope>NUCLEOTIDE SEQUENCE</scope>
    <source>
        <tissue evidence="2">Leaves</tissue>
    </source>
</reference>
<accession>A0A835KTA9</accession>
<feature type="region of interest" description="Disordered" evidence="1">
    <location>
        <begin position="268"/>
        <end position="299"/>
    </location>
</feature>
<feature type="compositionally biased region" description="Acidic residues" evidence="1">
    <location>
        <begin position="524"/>
        <end position="533"/>
    </location>
</feature>
<evidence type="ECO:0000313" key="2">
    <source>
        <dbReference type="EMBL" id="KAF8769460.1"/>
    </source>
</evidence>
<evidence type="ECO:0000256" key="1">
    <source>
        <dbReference type="SAM" id="MobiDB-lite"/>
    </source>
</evidence>
<feature type="region of interest" description="Disordered" evidence="1">
    <location>
        <begin position="11"/>
        <end position="49"/>
    </location>
</feature>
<feature type="compositionally biased region" description="Pro residues" evidence="1">
    <location>
        <begin position="38"/>
        <end position="49"/>
    </location>
</feature>
<dbReference type="AlphaFoldDB" id="A0A835KTA9"/>
<organism evidence="2 3">
    <name type="scientific">Digitaria exilis</name>
    <dbReference type="NCBI Taxonomy" id="1010633"/>
    <lineage>
        <taxon>Eukaryota</taxon>
        <taxon>Viridiplantae</taxon>
        <taxon>Streptophyta</taxon>
        <taxon>Embryophyta</taxon>
        <taxon>Tracheophyta</taxon>
        <taxon>Spermatophyta</taxon>
        <taxon>Magnoliopsida</taxon>
        <taxon>Liliopsida</taxon>
        <taxon>Poales</taxon>
        <taxon>Poaceae</taxon>
        <taxon>PACMAD clade</taxon>
        <taxon>Panicoideae</taxon>
        <taxon>Panicodae</taxon>
        <taxon>Paniceae</taxon>
        <taxon>Anthephorinae</taxon>
        <taxon>Digitaria</taxon>
    </lineage>
</organism>
<dbReference type="Proteomes" id="UP000636709">
    <property type="component" value="Unassembled WGS sequence"/>
</dbReference>
<protein>
    <submittedName>
        <fullName evidence="2">Uncharacterized protein</fullName>
    </submittedName>
</protein>
<feature type="compositionally biased region" description="Low complexity" evidence="1">
    <location>
        <begin position="506"/>
        <end position="523"/>
    </location>
</feature>
<feature type="region of interest" description="Disordered" evidence="1">
    <location>
        <begin position="86"/>
        <end position="111"/>
    </location>
</feature>
<keyword evidence="3" id="KW-1185">Reference proteome</keyword>
<sequence length="678" mass="68857">MPSCPNILNVPPHNPGRFAFTATPSNNNIAGGNTSSPARPPANPAPAPAPCHVHSAAMPALALPLAPAPSRVYPAHVRQLPAHQAPARAPVNPTPAESHVFRPWSQGTGMQRRGTTGPIMLSFQRPPPAGDLFTGMASVGVTLGASAPATTADAGVSYGSKASSLIQSLNIGPDDHDRLPAMVAMHTRSNNPPLAPQNASVASNEAAIAGLYNNNYCARALMEPHRNVGRGRVAANEAVAMGMISSSGGYIDYSAALAMARQQVGHGVAPDVASGQGSASATNSNSFTNHSSGSSSLDVNRENCFRNYSAASNMAPDQVLGMSSNVNELTMAGGAFGSSSVAAPSMALEDPVVAAPNGNQQLAAGPLDKPLMEPQGPAGAVMDGNATFVAEMSPDDQYGENTMFTLEELLGQEDGEQDGSTGGAAAAADVAETSLIGGEGDEGICDNNMFTVEDLLGLADQQGGATGGAAAAADAAKTSLIGGEGDKGICDNNMFTVEDLLGLADQQGGATDGTAAADATDTSETGEEGDEGTWDNNKFTVEDLLDLAEGQQGGATGGAANADATETLLIDEGGDEGTCDKNMFTVEDLLDLVEGQQGGATGGAVAAADAERTSLLGGEDERTSLVGGEDGAGTWDIGAVDNQDDFFIGDLWNFMPPYDAYNGRKAIPAVQRRGISDL</sequence>
<gene>
    <name evidence="2" type="ORF">HU200_006491</name>
</gene>
<proteinExistence type="predicted"/>